<dbReference type="OrthoDB" id="6101375at2"/>
<dbReference type="InterPro" id="IPR051540">
    <property type="entry name" value="S-2-haloacid_dehalogenase"/>
</dbReference>
<sequence>MSLITTVGVDADDTLWHCESLFRLTHQRFVQLLADFGDEERINSQLAAAEKRNLRVYGYGAKGFTLSMIETALDLTDGAVSTRVIREILAVGREMLTEPVEPLPGVEKALGELSKRYRLILITKGDLLHQEQKLAASGLGDLFAAVEIVSEKDAGTYRRVFERYGTGAEQGLMAGNSMRSDILPALEAGAWGALIPYPLVWAHEAAEAPQNHPRYVELASIAELPAFVDHVSKPLLP</sequence>
<dbReference type="Pfam" id="PF00702">
    <property type="entry name" value="Hydrolase"/>
    <property type="match status" value="1"/>
</dbReference>
<dbReference type="PANTHER" id="PTHR43316:SF8">
    <property type="entry name" value="HAD FAMILY HYDROLASE"/>
    <property type="match status" value="1"/>
</dbReference>
<protein>
    <submittedName>
        <fullName evidence="3">HAD family hydrolase</fullName>
    </submittedName>
</protein>
<dbReference type="Gene3D" id="1.10.150.240">
    <property type="entry name" value="Putative phosphatase, domain 2"/>
    <property type="match status" value="1"/>
</dbReference>
<evidence type="ECO:0000313" key="4">
    <source>
        <dbReference type="Proteomes" id="UP000234483"/>
    </source>
</evidence>
<dbReference type="SFLD" id="SFLDS00003">
    <property type="entry name" value="Haloacid_Dehalogenase"/>
    <property type="match status" value="1"/>
</dbReference>
<reference evidence="3 4" key="1">
    <citation type="submission" date="2017-12" db="EMBL/GenBank/DDBJ databases">
        <title>The genome sequence of Caulobacter flavus CGMCC1 15093.</title>
        <authorList>
            <person name="Gao J."/>
            <person name="Mao X."/>
            <person name="Sun J."/>
        </authorList>
    </citation>
    <scope>NUCLEOTIDE SEQUENCE [LARGE SCALE GENOMIC DNA]</scope>
    <source>
        <strain evidence="3 4">CGMCC1 15093</strain>
    </source>
</reference>
<dbReference type="InterPro" id="IPR036412">
    <property type="entry name" value="HAD-like_sf"/>
</dbReference>
<evidence type="ECO:0000313" key="3">
    <source>
        <dbReference type="EMBL" id="PLR18142.1"/>
    </source>
</evidence>
<evidence type="ECO:0000313" key="2">
    <source>
        <dbReference type="EMBL" id="AYV44853.1"/>
    </source>
</evidence>
<dbReference type="AlphaFoldDB" id="A0A2N5CWF6"/>
<dbReference type="Proteomes" id="UP000234483">
    <property type="component" value="Unassembled WGS sequence"/>
</dbReference>
<evidence type="ECO:0000256" key="1">
    <source>
        <dbReference type="ARBA" id="ARBA00022801"/>
    </source>
</evidence>
<accession>A0A2N5CWF6</accession>
<dbReference type="Gene3D" id="3.40.50.1000">
    <property type="entry name" value="HAD superfamily/HAD-like"/>
    <property type="match status" value="1"/>
</dbReference>
<dbReference type="GO" id="GO:0016787">
    <property type="term" value="F:hydrolase activity"/>
    <property type="evidence" value="ECO:0007669"/>
    <property type="project" value="UniProtKB-KW"/>
</dbReference>
<keyword evidence="1 3" id="KW-0378">Hydrolase</keyword>
<proteinExistence type="predicted"/>
<name>A0A2N5CWF6_9CAUL</name>
<organism evidence="3 4">
    <name type="scientific">Caulobacter flavus</name>
    <dbReference type="NCBI Taxonomy" id="1679497"/>
    <lineage>
        <taxon>Bacteria</taxon>
        <taxon>Pseudomonadati</taxon>
        <taxon>Pseudomonadota</taxon>
        <taxon>Alphaproteobacteria</taxon>
        <taxon>Caulobacterales</taxon>
        <taxon>Caulobacteraceae</taxon>
        <taxon>Caulobacter</taxon>
    </lineage>
</organism>
<dbReference type="Proteomes" id="UP000281192">
    <property type="component" value="Chromosome"/>
</dbReference>
<dbReference type="InterPro" id="IPR023214">
    <property type="entry name" value="HAD_sf"/>
</dbReference>
<dbReference type="CDD" id="cd07515">
    <property type="entry name" value="HAD-like"/>
    <property type="match status" value="1"/>
</dbReference>
<reference evidence="2 5" key="2">
    <citation type="submission" date="2018-01" db="EMBL/GenBank/DDBJ databases">
        <title>Complete genome sequence of Caulobacter flavus RHGG3.</title>
        <authorList>
            <person name="Yang E."/>
        </authorList>
    </citation>
    <scope>NUCLEOTIDE SEQUENCE [LARGE SCALE GENOMIC DNA]</scope>
    <source>
        <strain evidence="2 5">RHGG3</strain>
    </source>
</reference>
<keyword evidence="5" id="KW-1185">Reference proteome</keyword>
<dbReference type="SFLD" id="SFLDG01129">
    <property type="entry name" value="C1.5:_HAD__Beta-PGM__Phosphata"/>
    <property type="match status" value="1"/>
</dbReference>
<dbReference type="SUPFAM" id="SSF56784">
    <property type="entry name" value="HAD-like"/>
    <property type="match status" value="1"/>
</dbReference>
<dbReference type="KEGG" id="cfh:C1707_00450"/>
<dbReference type="RefSeq" id="WP_101712373.1">
    <property type="nucleotide sequence ID" value="NZ_CP026100.1"/>
</dbReference>
<dbReference type="EMBL" id="PJRQ01000012">
    <property type="protein sequence ID" value="PLR18142.1"/>
    <property type="molecule type" value="Genomic_DNA"/>
</dbReference>
<dbReference type="EMBL" id="CP026100">
    <property type="protein sequence ID" value="AYV44853.1"/>
    <property type="molecule type" value="Genomic_DNA"/>
</dbReference>
<dbReference type="InterPro" id="IPR023198">
    <property type="entry name" value="PGP-like_dom2"/>
</dbReference>
<gene>
    <name evidence="2" type="ORF">C1707_00450</name>
    <name evidence="3" type="ORF">CFHF_07435</name>
</gene>
<evidence type="ECO:0000313" key="5">
    <source>
        <dbReference type="Proteomes" id="UP000281192"/>
    </source>
</evidence>
<dbReference type="PANTHER" id="PTHR43316">
    <property type="entry name" value="HYDROLASE, HALOACID DELAHOGENASE-RELATED"/>
    <property type="match status" value="1"/>
</dbReference>